<feature type="region of interest" description="Disordered" evidence="1">
    <location>
        <begin position="22"/>
        <end position="41"/>
    </location>
</feature>
<sequence>DNGTQFTDKGFQDFLAAWGPSNISPQWNIPKLTGKPKPPTE</sequence>
<name>A0A2K3KUB7_TRIPR</name>
<organism evidence="2 3">
    <name type="scientific">Trifolium pratense</name>
    <name type="common">Red clover</name>
    <dbReference type="NCBI Taxonomy" id="57577"/>
    <lineage>
        <taxon>Eukaryota</taxon>
        <taxon>Viridiplantae</taxon>
        <taxon>Streptophyta</taxon>
        <taxon>Embryophyta</taxon>
        <taxon>Tracheophyta</taxon>
        <taxon>Spermatophyta</taxon>
        <taxon>Magnoliopsida</taxon>
        <taxon>eudicotyledons</taxon>
        <taxon>Gunneridae</taxon>
        <taxon>Pentapetalae</taxon>
        <taxon>rosids</taxon>
        <taxon>fabids</taxon>
        <taxon>Fabales</taxon>
        <taxon>Fabaceae</taxon>
        <taxon>Papilionoideae</taxon>
        <taxon>50 kb inversion clade</taxon>
        <taxon>NPAAA clade</taxon>
        <taxon>Hologalegina</taxon>
        <taxon>IRL clade</taxon>
        <taxon>Trifolieae</taxon>
        <taxon>Trifolium</taxon>
    </lineage>
</organism>
<accession>A0A2K3KUB7</accession>
<feature type="non-terminal residue" evidence="2">
    <location>
        <position position="1"/>
    </location>
</feature>
<dbReference type="Proteomes" id="UP000236291">
    <property type="component" value="Unassembled WGS sequence"/>
</dbReference>
<evidence type="ECO:0000256" key="1">
    <source>
        <dbReference type="SAM" id="MobiDB-lite"/>
    </source>
</evidence>
<dbReference type="EMBL" id="ASHM01259751">
    <property type="protein sequence ID" value="PNX69888.1"/>
    <property type="molecule type" value="Genomic_DNA"/>
</dbReference>
<reference evidence="2 3" key="1">
    <citation type="journal article" date="2014" name="Am. J. Bot.">
        <title>Genome assembly and annotation for red clover (Trifolium pratense; Fabaceae).</title>
        <authorList>
            <person name="Istvanek J."/>
            <person name="Jaros M."/>
            <person name="Krenek A."/>
            <person name="Repkova J."/>
        </authorList>
    </citation>
    <scope>NUCLEOTIDE SEQUENCE [LARGE SCALE GENOMIC DNA]</scope>
    <source>
        <strain evidence="3">cv. Tatra</strain>
        <tissue evidence="2">Young leaves</tissue>
    </source>
</reference>
<evidence type="ECO:0000313" key="3">
    <source>
        <dbReference type="Proteomes" id="UP000236291"/>
    </source>
</evidence>
<comment type="caution">
    <text evidence="2">The sequence shown here is derived from an EMBL/GenBank/DDBJ whole genome shotgun (WGS) entry which is preliminary data.</text>
</comment>
<gene>
    <name evidence="2" type="ORF">L195_g064639</name>
</gene>
<proteinExistence type="predicted"/>
<dbReference type="AlphaFoldDB" id="A0A2K3KUB7"/>
<evidence type="ECO:0000313" key="2">
    <source>
        <dbReference type="EMBL" id="PNX69888.1"/>
    </source>
</evidence>
<reference evidence="2 3" key="2">
    <citation type="journal article" date="2017" name="Front. Plant Sci.">
        <title>Gene Classification and Mining of Molecular Markers Useful in Red Clover (Trifolium pratense) Breeding.</title>
        <authorList>
            <person name="Istvanek J."/>
            <person name="Dluhosova J."/>
            <person name="Dluhos P."/>
            <person name="Patkova L."/>
            <person name="Nedelnik J."/>
            <person name="Repkova J."/>
        </authorList>
    </citation>
    <scope>NUCLEOTIDE SEQUENCE [LARGE SCALE GENOMIC DNA]</scope>
    <source>
        <strain evidence="3">cv. Tatra</strain>
        <tissue evidence="2">Young leaves</tissue>
    </source>
</reference>
<protein>
    <submittedName>
        <fullName evidence="2">Uncharacterized protein</fullName>
    </submittedName>
</protein>